<accession>A0A395HH72</accession>
<dbReference type="GeneID" id="37229626"/>
<organism evidence="2 3">
    <name type="scientific">Aspergillus ibericus CBS 121593</name>
    <dbReference type="NCBI Taxonomy" id="1448316"/>
    <lineage>
        <taxon>Eukaryota</taxon>
        <taxon>Fungi</taxon>
        <taxon>Dikarya</taxon>
        <taxon>Ascomycota</taxon>
        <taxon>Pezizomycotina</taxon>
        <taxon>Eurotiomycetes</taxon>
        <taxon>Eurotiomycetidae</taxon>
        <taxon>Eurotiales</taxon>
        <taxon>Aspergillaceae</taxon>
        <taxon>Aspergillus</taxon>
        <taxon>Aspergillus subgen. Circumdati</taxon>
    </lineage>
</organism>
<keyword evidence="1" id="KW-0812">Transmembrane</keyword>
<dbReference type="EMBL" id="KZ824420">
    <property type="protein sequence ID" value="RAL05594.1"/>
    <property type="molecule type" value="Genomic_DNA"/>
</dbReference>
<gene>
    <name evidence="2" type="ORF">BO80DRAFT_74305</name>
</gene>
<feature type="transmembrane region" description="Helical" evidence="1">
    <location>
        <begin position="72"/>
        <end position="91"/>
    </location>
</feature>
<keyword evidence="1" id="KW-1133">Transmembrane helix</keyword>
<evidence type="ECO:0000313" key="3">
    <source>
        <dbReference type="Proteomes" id="UP000249402"/>
    </source>
</evidence>
<reference evidence="2 3" key="1">
    <citation type="submission" date="2018-02" db="EMBL/GenBank/DDBJ databases">
        <title>The genomes of Aspergillus section Nigri reveals drivers in fungal speciation.</title>
        <authorList>
            <consortium name="DOE Joint Genome Institute"/>
            <person name="Vesth T.C."/>
            <person name="Nybo J."/>
            <person name="Theobald S."/>
            <person name="Brandl J."/>
            <person name="Frisvad J.C."/>
            <person name="Nielsen K.F."/>
            <person name="Lyhne E.K."/>
            <person name="Kogle M.E."/>
            <person name="Kuo A."/>
            <person name="Riley R."/>
            <person name="Clum A."/>
            <person name="Nolan M."/>
            <person name="Lipzen A."/>
            <person name="Salamov A."/>
            <person name="Henrissat B."/>
            <person name="Wiebenga A."/>
            <person name="De vries R.P."/>
            <person name="Grigoriev I.V."/>
            <person name="Mortensen U.H."/>
            <person name="Andersen M.R."/>
            <person name="Baker S.E."/>
        </authorList>
    </citation>
    <scope>NUCLEOTIDE SEQUENCE [LARGE SCALE GENOMIC DNA]</scope>
    <source>
        <strain evidence="2 3">CBS 121593</strain>
    </source>
</reference>
<keyword evidence="3" id="KW-1185">Reference proteome</keyword>
<dbReference type="Proteomes" id="UP000249402">
    <property type="component" value="Unassembled WGS sequence"/>
</dbReference>
<protein>
    <submittedName>
        <fullName evidence="2">Uncharacterized protein</fullName>
    </submittedName>
</protein>
<evidence type="ECO:0000313" key="2">
    <source>
        <dbReference type="EMBL" id="RAL05594.1"/>
    </source>
</evidence>
<sequence length="152" mass="16338">MRKTAKLNRQALWNPVPLVYGRMCFPKVSPEDAVVALFAPIFRISYFIPSSEVKDASRSTGIEAWVQRCMNGLAIIGPIVGIIIATSIVAVHCADCNDCVGWKRGASVGGIGPLANSDKFSEDPAHCRRLVAALGASPIVRGAPTTFHYSRP</sequence>
<evidence type="ECO:0000256" key="1">
    <source>
        <dbReference type="SAM" id="Phobius"/>
    </source>
</evidence>
<dbReference type="AlphaFoldDB" id="A0A395HH72"/>
<name>A0A395HH72_9EURO</name>
<keyword evidence="1" id="KW-0472">Membrane</keyword>
<proteinExistence type="predicted"/>
<dbReference type="RefSeq" id="XP_025579921.1">
    <property type="nucleotide sequence ID" value="XM_025724761.1"/>
</dbReference>
<dbReference type="VEuPathDB" id="FungiDB:BO80DRAFT_74305"/>